<sequence length="63" mass="6803">MWLDKGETDRIAWQRVRQSGKDELKAEGEAQLVDTLSGSDLSSVDLSGALDWLGEALGSLLSP</sequence>
<evidence type="ECO:0000313" key="1">
    <source>
        <dbReference type="EMBL" id="TSE29590.1"/>
    </source>
</evidence>
<name>A0A554X182_9BURK</name>
<reference evidence="1 2" key="1">
    <citation type="submission" date="2019-07" db="EMBL/GenBank/DDBJ databases">
        <title>Tepidimonas charontis SPSP-6 draft genome.</title>
        <authorList>
            <person name="Da Costa M.S."/>
            <person name="Froufe H.J.C."/>
            <person name="Egas C."/>
            <person name="Albuquerque L."/>
        </authorList>
    </citation>
    <scope>NUCLEOTIDE SEQUENCE [LARGE SCALE GENOMIC DNA]</scope>
    <source>
        <strain evidence="1 2">SPSP-6</strain>
    </source>
</reference>
<gene>
    <name evidence="1" type="ORF">Tchar_02561</name>
</gene>
<evidence type="ECO:0000313" key="2">
    <source>
        <dbReference type="Proteomes" id="UP000318294"/>
    </source>
</evidence>
<protein>
    <submittedName>
        <fullName evidence="1">Uncharacterized protein</fullName>
    </submittedName>
</protein>
<organism evidence="1 2">
    <name type="scientific">Tepidimonas charontis</name>
    <dbReference type="NCBI Taxonomy" id="2267262"/>
    <lineage>
        <taxon>Bacteria</taxon>
        <taxon>Pseudomonadati</taxon>
        <taxon>Pseudomonadota</taxon>
        <taxon>Betaproteobacteria</taxon>
        <taxon>Burkholderiales</taxon>
        <taxon>Tepidimonas</taxon>
    </lineage>
</organism>
<comment type="caution">
    <text evidence="1">The sequence shown here is derived from an EMBL/GenBank/DDBJ whole genome shotgun (WGS) entry which is preliminary data.</text>
</comment>
<keyword evidence="2" id="KW-1185">Reference proteome</keyword>
<proteinExistence type="predicted"/>
<dbReference type="EMBL" id="VJON01000065">
    <property type="protein sequence ID" value="TSE29590.1"/>
    <property type="molecule type" value="Genomic_DNA"/>
</dbReference>
<dbReference type="AlphaFoldDB" id="A0A554X182"/>
<dbReference type="Proteomes" id="UP000318294">
    <property type="component" value="Unassembled WGS sequence"/>
</dbReference>
<accession>A0A554X182</accession>